<proteinExistence type="predicted"/>
<gene>
    <name evidence="1" type="ORF">DB31_2805</name>
</gene>
<dbReference type="EMBL" id="JMCB01000018">
    <property type="protein sequence ID" value="KFE63212.1"/>
    <property type="molecule type" value="Genomic_DNA"/>
</dbReference>
<keyword evidence="2" id="KW-1185">Reference proteome</keyword>
<sequence length="446" mass="51116">MKLLTVEALRQADSLYLQFEGTYDANAKVEHALEPFLQALEQYAGQWMPSHVKGKRRRTYSRDAFWAALQDRSERNVPTVYLERPTDPAMSMEIALFRAETPGKVTITLRGQPFAFFAQEERCRELVELVRVWACHYPVSHACAGSYADSQLADAPRFGRDMQTSIRDGFDQLYEVFWLNVFGPQLVSLVGRERLLSTPAHRLEELPNGCVLLVTWPIAAAFARPEARLAQAHAFVHLRPELDFDTVLRSLHERNAALTPVEPHFPPDVAPLLFRLLDRTFIGERQRRIAEFNAHPFPEPEEWLPANEALPSDVPDMKKALEHSSLMAESLVAILHSDVPSVFEQTSESLTDADLHFWAFRFPEMFERDRVDTHLVPLIGAYLGEVLVRNLGGHWIPRQKVEESQVRVGSRVWLPFLRAHRYMGSQQSLLDFSLTQLYRAAERHRG</sequence>
<comment type="caution">
    <text evidence="1">The sequence shown here is derived from an EMBL/GenBank/DDBJ whole genome shotgun (WGS) entry which is preliminary data.</text>
</comment>
<dbReference type="STRING" id="394096.DB31_2805"/>
<dbReference type="Proteomes" id="UP000028725">
    <property type="component" value="Unassembled WGS sequence"/>
</dbReference>
<name>A0A085W699_9BACT</name>
<reference evidence="1 2" key="1">
    <citation type="submission" date="2014-04" db="EMBL/GenBank/DDBJ databases">
        <title>Genome assembly of Hyalangium minutum DSM 14724.</title>
        <authorList>
            <person name="Sharma G."/>
            <person name="Subramanian S."/>
        </authorList>
    </citation>
    <scope>NUCLEOTIDE SEQUENCE [LARGE SCALE GENOMIC DNA]</scope>
    <source>
        <strain evidence="1 2">DSM 14724</strain>
    </source>
</reference>
<dbReference type="PATRIC" id="fig|394096.3.peg.7133"/>
<evidence type="ECO:0000313" key="2">
    <source>
        <dbReference type="Proteomes" id="UP000028725"/>
    </source>
</evidence>
<dbReference type="RefSeq" id="WP_044196402.1">
    <property type="nucleotide sequence ID" value="NZ_JMCB01000018.1"/>
</dbReference>
<accession>A0A085W699</accession>
<protein>
    <submittedName>
        <fullName evidence="1">Uncharacterized protein</fullName>
    </submittedName>
</protein>
<dbReference type="AlphaFoldDB" id="A0A085W699"/>
<evidence type="ECO:0000313" key="1">
    <source>
        <dbReference type="EMBL" id="KFE63212.1"/>
    </source>
</evidence>
<organism evidence="1 2">
    <name type="scientific">Hyalangium minutum</name>
    <dbReference type="NCBI Taxonomy" id="394096"/>
    <lineage>
        <taxon>Bacteria</taxon>
        <taxon>Pseudomonadati</taxon>
        <taxon>Myxococcota</taxon>
        <taxon>Myxococcia</taxon>
        <taxon>Myxococcales</taxon>
        <taxon>Cystobacterineae</taxon>
        <taxon>Archangiaceae</taxon>
        <taxon>Hyalangium</taxon>
    </lineage>
</organism>
<dbReference type="OrthoDB" id="5484783at2"/>